<comment type="caution">
    <text evidence="1">The sequence shown here is derived from an EMBL/GenBank/DDBJ whole genome shotgun (WGS) entry which is preliminary data.</text>
</comment>
<gene>
    <name evidence="1" type="ORF">K1T71_000221</name>
</gene>
<protein>
    <submittedName>
        <fullName evidence="1">Uncharacterized protein</fullName>
    </submittedName>
</protein>
<evidence type="ECO:0000313" key="1">
    <source>
        <dbReference type="EMBL" id="KAJ0183798.1"/>
    </source>
</evidence>
<proteinExistence type="predicted"/>
<dbReference type="Proteomes" id="UP000824533">
    <property type="component" value="Linkage Group LG01"/>
</dbReference>
<keyword evidence="2" id="KW-1185">Reference proteome</keyword>
<reference evidence="1 2" key="1">
    <citation type="journal article" date="2021" name="Front. Genet.">
        <title>Chromosome-Level Genome Assembly Reveals Significant Gene Expansion in the Toll and IMD Signaling Pathways of Dendrolimus kikuchii.</title>
        <authorList>
            <person name="Zhou J."/>
            <person name="Wu P."/>
            <person name="Xiong Z."/>
            <person name="Liu N."/>
            <person name="Zhao N."/>
            <person name="Ji M."/>
            <person name="Qiu Y."/>
            <person name="Yang B."/>
        </authorList>
    </citation>
    <scope>NUCLEOTIDE SEQUENCE [LARGE SCALE GENOMIC DNA]</scope>
    <source>
        <strain evidence="1">Ann1</strain>
    </source>
</reference>
<dbReference type="EMBL" id="CM034387">
    <property type="protein sequence ID" value="KAJ0183798.1"/>
    <property type="molecule type" value="Genomic_DNA"/>
</dbReference>
<organism evidence="1 2">
    <name type="scientific">Dendrolimus kikuchii</name>
    <dbReference type="NCBI Taxonomy" id="765133"/>
    <lineage>
        <taxon>Eukaryota</taxon>
        <taxon>Metazoa</taxon>
        <taxon>Ecdysozoa</taxon>
        <taxon>Arthropoda</taxon>
        <taxon>Hexapoda</taxon>
        <taxon>Insecta</taxon>
        <taxon>Pterygota</taxon>
        <taxon>Neoptera</taxon>
        <taxon>Endopterygota</taxon>
        <taxon>Lepidoptera</taxon>
        <taxon>Glossata</taxon>
        <taxon>Ditrysia</taxon>
        <taxon>Bombycoidea</taxon>
        <taxon>Lasiocampidae</taxon>
        <taxon>Dendrolimus</taxon>
    </lineage>
</organism>
<sequence>MAYDLCDRFPNVQEHYRLLDPGAYQYEDTSKKKQNTIPFISKTPRNTQAVIKIWTDNIYNADVPPKIPNCTAFLSKLSRFPYEAFSNEDLEAMLCKCGIEDTCVCSTEEKEKLEVICQAKQRKSLFIGPPPKSSQSGGLSCPSKRDHGFKIQPDGSLKRIREEIFNENPPFYDATVNESTAYYQGCKWSKWTSKRSINFLEARPGPADYNLMLKVTPGEICAEKYRHHKRKTSKQLRYIEAIQQRNILEGHPGPASYNPTFPKGLPLKYLGPKSVRFPINEYNVLPGPTNYSIRRDFDPPDQTQFSCHAKLPEPACFGTKAQRFKPLLEEGPSPATYFPNYNPCPFLNCSQIPFGCSTERFKDRPLEDDSDNEIQSTEESQIEKSYKQSCDLQNWEFKSQSIRMKPLEKKNYEPSPADFPQQRIKINRPKQRQYLAPFFSSEGRFQPWNDWMPIHGRFKTPGPCCYNLEKPKCIPAIHHGPLQRAPRFLNIMFQTPAPNAYKLGGGIETILSTHNQRIKNNIKKQDTFHCKPPREYKKLNFEEKEAKLLQKSILLLDHGYDEEPCKPQKKIKLQDSKKPKLLRCFLYKHQIPNSF</sequence>
<name>A0ACC1DIJ1_9NEOP</name>
<evidence type="ECO:0000313" key="2">
    <source>
        <dbReference type="Proteomes" id="UP000824533"/>
    </source>
</evidence>
<accession>A0ACC1DIJ1</accession>